<gene>
    <name evidence="2" type="ORF">FHS79_000781</name>
</gene>
<dbReference type="Pfam" id="PF09931">
    <property type="entry name" value="Phage_phiJL001_Gp84_N"/>
    <property type="match status" value="1"/>
</dbReference>
<dbReference type="InterPro" id="IPR011928">
    <property type="entry name" value="Phage_phiJL001_Gp84"/>
</dbReference>
<organism evidence="2 3">
    <name type="scientific">Polymorphobacter multimanifer</name>
    <dbReference type="NCBI Taxonomy" id="1070431"/>
    <lineage>
        <taxon>Bacteria</taxon>
        <taxon>Pseudomonadati</taxon>
        <taxon>Pseudomonadota</taxon>
        <taxon>Alphaproteobacteria</taxon>
        <taxon>Sphingomonadales</taxon>
        <taxon>Sphingosinicellaceae</taxon>
        <taxon>Polymorphobacter</taxon>
    </lineage>
</organism>
<dbReference type="AlphaFoldDB" id="A0A841L6P3"/>
<dbReference type="EMBL" id="JACIIV010000005">
    <property type="protein sequence ID" value="MBB6226623.1"/>
    <property type="molecule type" value="Genomic_DNA"/>
</dbReference>
<dbReference type="NCBIfam" id="TIGR02218">
    <property type="entry name" value="phg_TIGR02218"/>
    <property type="match status" value="1"/>
</dbReference>
<comment type="caution">
    <text evidence="2">The sequence shown here is derived from an EMBL/GenBank/DDBJ whole genome shotgun (WGS) entry which is preliminary data.</text>
</comment>
<evidence type="ECO:0000313" key="3">
    <source>
        <dbReference type="Proteomes" id="UP000538147"/>
    </source>
</evidence>
<accession>A0A841L6P3</accession>
<dbReference type="InterPro" id="IPR018964">
    <property type="entry name" value="Phage_phiJL001_Gp84_C"/>
</dbReference>
<keyword evidence="3" id="KW-1185">Reference proteome</keyword>
<evidence type="ECO:0000259" key="1">
    <source>
        <dbReference type="Pfam" id="PF09356"/>
    </source>
</evidence>
<dbReference type="Proteomes" id="UP000538147">
    <property type="component" value="Unassembled WGS sequence"/>
</dbReference>
<name>A0A841L6P3_9SPHN</name>
<proteinExistence type="predicted"/>
<reference evidence="2 3" key="1">
    <citation type="submission" date="2020-08" db="EMBL/GenBank/DDBJ databases">
        <title>Genomic Encyclopedia of Type Strains, Phase IV (KMG-IV): sequencing the most valuable type-strain genomes for metagenomic binning, comparative biology and taxonomic classification.</title>
        <authorList>
            <person name="Goeker M."/>
        </authorList>
    </citation>
    <scope>NUCLEOTIDE SEQUENCE [LARGE SCALE GENOMIC DNA]</scope>
    <source>
        <strain evidence="2 3">DSM 102189</strain>
    </source>
</reference>
<evidence type="ECO:0000313" key="2">
    <source>
        <dbReference type="EMBL" id="MBB6226623.1"/>
    </source>
</evidence>
<feature type="domain" description="Bacteriophage phiJL001 Gp84 C-terminal" evidence="1">
    <location>
        <begin position="197"/>
        <end position="269"/>
    </location>
</feature>
<dbReference type="Pfam" id="PF09356">
    <property type="entry name" value="Phage_BR0599"/>
    <property type="match status" value="1"/>
</dbReference>
<sequence>MDSERLAGEVTTLALCWRIVRADGVALGFTSHDEPLMVAGLRHASAPGMSPSAVVQGDTTEVDTLDVAGALSATAITADDLLAGRYDGAAVSLFLVDWTAPDAGRHVLARGHLGAVEAGDGPDAGFVATLLGPTAALQATLVERYSSECRATLGDARCRVDMRGRRHLATAMVTASDGTMLALAGVEAGVPLAALVEGRLRVLDGGAAGLERRIMGVVGDELVLAEPLAIDPGARLWLWEGCDRRFATCSGRFGNGRLFRGEPHVPGNDMLMQVAGL</sequence>
<protein>
    <submittedName>
        <fullName evidence="2">Putative phage protein (TIGR02218 family)</fullName>
    </submittedName>
</protein>
<dbReference type="RefSeq" id="WP_184195694.1">
    <property type="nucleotide sequence ID" value="NZ_JACIIV010000005.1"/>
</dbReference>